<dbReference type="Gene3D" id="3.20.20.60">
    <property type="entry name" value="Phosphoenolpyruvate-binding domains"/>
    <property type="match status" value="1"/>
</dbReference>
<dbReference type="Pfam" id="PF13714">
    <property type="entry name" value="PEP_mutase"/>
    <property type="match status" value="1"/>
</dbReference>
<dbReference type="SUPFAM" id="SSF51621">
    <property type="entry name" value="Phosphoenolpyruvate/pyruvate domain"/>
    <property type="match status" value="1"/>
</dbReference>
<dbReference type="OrthoDB" id="9785398at2"/>
<gene>
    <name evidence="1" type="ORF">C6569_13965</name>
</gene>
<name>A0A2S0NDG5_9HYPH</name>
<dbReference type="InterPro" id="IPR015813">
    <property type="entry name" value="Pyrv/PenolPyrv_kinase-like_dom"/>
</dbReference>
<dbReference type="EMBL" id="CP027668">
    <property type="protein sequence ID" value="AVO46087.1"/>
    <property type="molecule type" value="Genomic_DNA"/>
</dbReference>
<organism evidence="1 2">
    <name type="scientific">Phreatobacter cathodiphilus</name>
    <dbReference type="NCBI Taxonomy" id="1868589"/>
    <lineage>
        <taxon>Bacteria</taxon>
        <taxon>Pseudomonadati</taxon>
        <taxon>Pseudomonadota</taxon>
        <taxon>Alphaproteobacteria</taxon>
        <taxon>Hyphomicrobiales</taxon>
        <taxon>Phreatobacteraceae</taxon>
        <taxon>Phreatobacter</taxon>
    </lineage>
</organism>
<accession>A0A2S0NDG5</accession>
<evidence type="ECO:0000313" key="1">
    <source>
        <dbReference type="EMBL" id="AVO46087.1"/>
    </source>
</evidence>
<dbReference type="InterPro" id="IPR039556">
    <property type="entry name" value="ICL/PEPM"/>
</dbReference>
<reference evidence="1 2" key="1">
    <citation type="submission" date="2018-03" db="EMBL/GenBank/DDBJ databases">
        <title>Genome sequencing of Phreatobacter sp.</title>
        <authorList>
            <person name="Kim S.-J."/>
            <person name="Heo J."/>
            <person name="Kwon S.-W."/>
        </authorList>
    </citation>
    <scope>NUCLEOTIDE SEQUENCE [LARGE SCALE GENOMIC DNA]</scope>
    <source>
        <strain evidence="1 2">S-12</strain>
    </source>
</reference>
<keyword evidence="1" id="KW-0456">Lyase</keyword>
<dbReference type="CDD" id="cd00377">
    <property type="entry name" value="ICL_PEPM"/>
    <property type="match status" value="1"/>
</dbReference>
<sequence length="277" mass="29015">MDPSPQRAAFRRLHESGCFVIPNPWDIGTAMMLKHLGFKALATTSSGFSFSRGLPDTDWAVPRDMALAHIAEIVRATDLPVNADFESGYARDPEGVAESCRLCAATGVAGLSIEDHGDTAEEVIYPFALAVDRIRAAAEALKGTGVLLTARCEAHLFGLPGAQATVLKRLVAYAEAGADVLYAPGLRTAEQIREVVAAVAPKPVNLLISAPVGLSVADAAALGVRRISVGSALARAAWGGFLQAARQIAGEGSFDALATAEPFGALNSFFRTHHPKA</sequence>
<dbReference type="AlphaFoldDB" id="A0A2S0NDG5"/>
<dbReference type="PANTHER" id="PTHR42905:SF16">
    <property type="entry name" value="CARBOXYPHOSPHONOENOLPYRUVATE PHOSPHONOMUTASE-LIKE PROTEIN (AFU_ORTHOLOGUE AFUA_5G07230)"/>
    <property type="match status" value="1"/>
</dbReference>
<protein>
    <submittedName>
        <fullName evidence="1">2-methylisocitrate lyase</fullName>
    </submittedName>
</protein>
<dbReference type="GO" id="GO:0016829">
    <property type="term" value="F:lyase activity"/>
    <property type="evidence" value="ECO:0007669"/>
    <property type="project" value="UniProtKB-KW"/>
</dbReference>
<evidence type="ECO:0000313" key="2">
    <source>
        <dbReference type="Proteomes" id="UP000237889"/>
    </source>
</evidence>
<dbReference type="Gene3D" id="6.10.250.2750">
    <property type="match status" value="1"/>
</dbReference>
<dbReference type="PANTHER" id="PTHR42905">
    <property type="entry name" value="PHOSPHOENOLPYRUVATE CARBOXYLASE"/>
    <property type="match status" value="1"/>
</dbReference>
<dbReference type="KEGG" id="phr:C6569_13965"/>
<dbReference type="InterPro" id="IPR040442">
    <property type="entry name" value="Pyrv_kinase-like_dom_sf"/>
</dbReference>
<dbReference type="Proteomes" id="UP000237889">
    <property type="component" value="Chromosome"/>
</dbReference>
<keyword evidence="2" id="KW-1185">Reference proteome</keyword>
<dbReference type="RefSeq" id="WP_106749428.1">
    <property type="nucleotide sequence ID" value="NZ_CP027668.1"/>
</dbReference>
<proteinExistence type="predicted"/>